<accession>A0ABQ1WBL4</accession>
<dbReference type="Proteomes" id="UP000605733">
    <property type="component" value="Unassembled WGS sequence"/>
</dbReference>
<feature type="coiled-coil region" evidence="1">
    <location>
        <begin position="128"/>
        <end position="170"/>
    </location>
</feature>
<proteinExistence type="predicted"/>
<name>A0ABQ1WBL4_9FLAO</name>
<dbReference type="EMBL" id="BMIX01000001">
    <property type="protein sequence ID" value="GGG23425.1"/>
    <property type="molecule type" value="Genomic_DNA"/>
</dbReference>
<evidence type="ECO:0000256" key="1">
    <source>
        <dbReference type="SAM" id="Coils"/>
    </source>
</evidence>
<evidence type="ECO:0000313" key="2">
    <source>
        <dbReference type="EMBL" id="GGG23425.1"/>
    </source>
</evidence>
<dbReference type="InterPro" id="IPR046687">
    <property type="entry name" value="DUF6557"/>
</dbReference>
<dbReference type="Pfam" id="PF20194">
    <property type="entry name" value="DUF6557"/>
    <property type="match status" value="1"/>
</dbReference>
<reference evidence="3" key="1">
    <citation type="journal article" date="2019" name="Int. J. Syst. Evol. Microbiol.">
        <title>The Global Catalogue of Microorganisms (GCM) 10K type strain sequencing project: providing services to taxonomists for standard genome sequencing and annotation.</title>
        <authorList>
            <consortium name="The Broad Institute Genomics Platform"/>
            <consortium name="The Broad Institute Genome Sequencing Center for Infectious Disease"/>
            <person name="Wu L."/>
            <person name="Ma J."/>
        </authorList>
    </citation>
    <scope>NUCLEOTIDE SEQUENCE [LARGE SCALE GENOMIC DNA]</scope>
    <source>
        <strain evidence="3">CGMCC 1.15422</strain>
    </source>
</reference>
<comment type="caution">
    <text evidence="2">The sequence shown here is derived from an EMBL/GenBank/DDBJ whole genome shotgun (WGS) entry which is preliminary data.</text>
</comment>
<protein>
    <submittedName>
        <fullName evidence="2">Uncharacterized protein</fullName>
    </submittedName>
</protein>
<dbReference type="RefSeq" id="WP_011710428.1">
    <property type="nucleotide sequence ID" value="NZ_BMIX01000001.1"/>
</dbReference>
<keyword evidence="3" id="KW-1185">Reference proteome</keyword>
<gene>
    <name evidence="2" type="ORF">GCM10011532_03170</name>
</gene>
<evidence type="ECO:0000313" key="3">
    <source>
        <dbReference type="Proteomes" id="UP000605733"/>
    </source>
</evidence>
<sequence>MTLEQLVQSNSWLSISAILLELYSDEEKSLEGYEEVFEKLLMMAPEETDMTIEIKTVKDDFDGEEYVDVSGKYKHPKNEAQSSSYAIEFTSWKEWLGMDICNESLKEFTELEILAHCLYEMTFAGFEEEEIQEQIDSIKKTAEDYEMMSEEEKLKNATSFEELLDKLEDDDQEKDRS</sequence>
<keyword evidence="1" id="KW-0175">Coiled coil</keyword>
<organism evidence="2 3">
    <name type="scientific">Christiangramia forsetii</name>
    <dbReference type="NCBI Taxonomy" id="411153"/>
    <lineage>
        <taxon>Bacteria</taxon>
        <taxon>Pseudomonadati</taxon>
        <taxon>Bacteroidota</taxon>
        <taxon>Flavobacteriia</taxon>
        <taxon>Flavobacteriales</taxon>
        <taxon>Flavobacteriaceae</taxon>
        <taxon>Christiangramia</taxon>
    </lineage>
</organism>